<evidence type="ECO:0000313" key="2">
    <source>
        <dbReference type="EMBL" id="SVA72794.1"/>
    </source>
</evidence>
<accession>A0A381Y6Z1</accession>
<dbReference type="InterPro" id="IPR013217">
    <property type="entry name" value="Methyltransf_12"/>
</dbReference>
<proteinExistence type="predicted"/>
<dbReference type="AlphaFoldDB" id="A0A381Y6Z1"/>
<dbReference type="Pfam" id="PF08242">
    <property type="entry name" value="Methyltransf_12"/>
    <property type="match status" value="1"/>
</dbReference>
<protein>
    <recommendedName>
        <fullName evidence="1">Methyltransferase type 12 domain-containing protein</fullName>
    </recommendedName>
</protein>
<gene>
    <name evidence="2" type="ORF">METZ01_LOCUS125648</name>
</gene>
<organism evidence="2">
    <name type="scientific">marine metagenome</name>
    <dbReference type="NCBI Taxonomy" id="408172"/>
    <lineage>
        <taxon>unclassified sequences</taxon>
        <taxon>metagenomes</taxon>
        <taxon>ecological metagenomes</taxon>
    </lineage>
</organism>
<dbReference type="InterPro" id="IPR029063">
    <property type="entry name" value="SAM-dependent_MTases_sf"/>
</dbReference>
<name>A0A381Y6Z1_9ZZZZ</name>
<dbReference type="SUPFAM" id="SSF53335">
    <property type="entry name" value="S-adenosyl-L-methionine-dependent methyltransferases"/>
    <property type="match status" value="1"/>
</dbReference>
<sequence>MPKSFDSFSKQYNLFADQAIRISGYDTQTLVDAKLKKLKNLYPALAKNSFCLLDYGCGIGNLYDSVAKFFPKAVYTGVDQSKKSIREAKLRFPDHFDFQELDSSSWKEKKYDLIFSSGVFHHIPHDEHSSLIQYLSSLLNANGKMVIWEHNPINPFTQKIVKECIFDEDAILIQSKKLKQHLENASFSKVRVKYTTFFPKILSGLNIFDPFLSWLPLGGQY</sequence>
<evidence type="ECO:0000259" key="1">
    <source>
        <dbReference type="Pfam" id="PF08242"/>
    </source>
</evidence>
<reference evidence="2" key="1">
    <citation type="submission" date="2018-05" db="EMBL/GenBank/DDBJ databases">
        <authorList>
            <person name="Lanie J.A."/>
            <person name="Ng W.-L."/>
            <person name="Kazmierczak K.M."/>
            <person name="Andrzejewski T.M."/>
            <person name="Davidsen T.M."/>
            <person name="Wayne K.J."/>
            <person name="Tettelin H."/>
            <person name="Glass J.I."/>
            <person name="Rusch D."/>
            <person name="Podicherti R."/>
            <person name="Tsui H.-C.T."/>
            <person name="Winkler M.E."/>
        </authorList>
    </citation>
    <scope>NUCLEOTIDE SEQUENCE</scope>
</reference>
<dbReference type="Gene3D" id="3.40.50.150">
    <property type="entry name" value="Vaccinia Virus protein VP39"/>
    <property type="match status" value="1"/>
</dbReference>
<dbReference type="CDD" id="cd02440">
    <property type="entry name" value="AdoMet_MTases"/>
    <property type="match status" value="1"/>
</dbReference>
<feature type="domain" description="Methyltransferase type 12" evidence="1">
    <location>
        <begin position="53"/>
        <end position="144"/>
    </location>
</feature>
<dbReference type="EMBL" id="UINC01017533">
    <property type="protein sequence ID" value="SVA72794.1"/>
    <property type="molecule type" value="Genomic_DNA"/>
</dbReference>
<feature type="non-terminal residue" evidence="2">
    <location>
        <position position="221"/>
    </location>
</feature>
<dbReference type="PANTHER" id="PTHR43861">
    <property type="entry name" value="TRANS-ACONITATE 2-METHYLTRANSFERASE-RELATED"/>
    <property type="match status" value="1"/>
</dbReference>